<keyword evidence="1" id="KW-0805">Transcription regulation</keyword>
<dbReference type="RefSeq" id="WP_207671515.1">
    <property type="nucleotide sequence ID" value="NZ_JAFREM010000001.1"/>
</dbReference>
<proteinExistence type="predicted"/>
<dbReference type="Gene3D" id="3.40.50.10490">
    <property type="entry name" value="Glucose-6-phosphate isomerase like protein, domain 1"/>
    <property type="match status" value="1"/>
</dbReference>
<keyword evidence="2" id="KW-0238">DNA-binding</keyword>
<dbReference type="CDD" id="cd05013">
    <property type="entry name" value="SIS_RpiR"/>
    <property type="match status" value="1"/>
</dbReference>
<accession>A0ABS3L4L8</accession>
<evidence type="ECO:0000256" key="2">
    <source>
        <dbReference type="ARBA" id="ARBA00023125"/>
    </source>
</evidence>
<comment type="caution">
    <text evidence="6">The sequence shown here is derived from an EMBL/GenBank/DDBJ whole genome shotgun (WGS) entry which is preliminary data.</text>
</comment>
<gene>
    <name evidence="6" type="ORF">JZO70_00230</name>
</gene>
<evidence type="ECO:0000313" key="6">
    <source>
        <dbReference type="EMBL" id="MBO1304569.1"/>
    </source>
</evidence>
<dbReference type="InterPro" id="IPR046348">
    <property type="entry name" value="SIS_dom_sf"/>
</dbReference>
<evidence type="ECO:0000256" key="3">
    <source>
        <dbReference type="ARBA" id="ARBA00023163"/>
    </source>
</evidence>
<feature type="domain" description="SIS" evidence="5">
    <location>
        <begin position="125"/>
        <end position="266"/>
    </location>
</feature>
<keyword evidence="3" id="KW-0804">Transcription</keyword>
<dbReference type="PROSITE" id="PS51071">
    <property type="entry name" value="HTH_RPIR"/>
    <property type="match status" value="1"/>
</dbReference>
<dbReference type="InterPro" id="IPR047640">
    <property type="entry name" value="RpiR-like"/>
</dbReference>
<dbReference type="SUPFAM" id="SSF53697">
    <property type="entry name" value="SIS domain"/>
    <property type="match status" value="1"/>
</dbReference>
<dbReference type="InterPro" id="IPR000281">
    <property type="entry name" value="HTH_RpiR"/>
</dbReference>
<evidence type="ECO:0000313" key="7">
    <source>
        <dbReference type="Proteomes" id="UP000664601"/>
    </source>
</evidence>
<dbReference type="Pfam" id="PF01418">
    <property type="entry name" value="HTH_6"/>
    <property type="match status" value="1"/>
</dbReference>
<evidence type="ECO:0000259" key="5">
    <source>
        <dbReference type="PROSITE" id="PS51464"/>
    </source>
</evidence>
<protein>
    <submittedName>
        <fullName evidence="6">MurR/RpiR family transcriptional regulator</fullName>
    </submittedName>
</protein>
<feature type="domain" description="HTH rpiR-type" evidence="4">
    <location>
        <begin position="1"/>
        <end position="76"/>
    </location>
</feature>
<dbReference type="InterPro" id="IPR035472">
    <property type="entry name" value="RpiR-like_SIS"/>
</dbReference>
<dbReference type="Gene3D" id="1.10.10.10">
    <property type="entry name" value="Winged helix-like DNA-binding domain superfamily/Winged helix DNA-binding domain"/>
    <property type="match status" value="1"/>
</dbReference>
<dbReference type="PANTHER" id="PTHR30514:SF10">
    <property type="entry name" value="MURR_RPIR FAMILY TRANSCRIPTIONAL REGULATOR"/>
    <property type="match status" value="1"/>
</dbReference>
<dbReference type="PROSITE" id="PS51464">
    <property type="entry name" value="SIS"/>
    <property type="match status" value="1"/>
</dbReference>
<dbReference type="Proteomes" id="UP000664601">
    <property type="component" value="Unassembled WGS sequence"/>
</dbReference>
<evidence type="ECO:0000259" key="4">
    <source>
        <dbReference type="PROSITE" id="PS51071"/>
    </source>
</evidence>
<sequence length="289" mass="33087">MLIIERLKQQENFSMAEKRIAAYILEHLTDIPTIFIQDLAEKTFSSHSTIVRLAQKLGYSGFREFKDAIAEVVYAQLHSSDEVNANFPFHPLDTPGKIAKKMADLTISTIRRSLIQLDEDQLTAAVDALMQAERIFLFARGDTQLRARSFQNKLIKINKFAIQAEEYVDTEWNAVSITEKDCAFIMSYSGILHPYNKIMQYLKEKGVPIIFLTGNPDSSMVPFATHLLLMMQEEYDFAKIATFSSQAAFEYVLNTIYSVMYTKDYETNLRNLKGNQELMKTGLLADEEE</sequence>
<evidence type="ECO:0000256" key="1">
    <source>
        <dbReference type="ARBA" id="ARBA00023015"/>
    </source>
</evidence>
<organism evidence="6 7">
    <name type="scientific">Candidatus Enterococcus moelleringii</name>
    <dbReference type="NCBI Taxonomy" id="2815325"/>
    <lineage>
        <taxon>Bacteria</taxon>
        <taxon>Bacillati</taxon>
        <taxon>Bacillota</taxon>
        <taxon>Bacilli</taxon>
        <taxon>Lactobacillales</taxon>
        <taxon>Enterococcaceae</taxon>
        <taxon>Enterococcus</taxon>
    </lineage>
</organism>
<dbReference type="Pfam" id="PF01380">
    <property type="entry name" value="SIS"/>
    <property type="match status" value="1"/>
</dbReference>
<dbReference type="SUPFAM" id="SSF46689">
    <property type="entry name" value="Homeodomain-like"/>
    <property type="match status" value="1"/>
</dbReference>
<reference evidence="6 7" key="1">
    <citation type="submission" date="2021-03" db="EMBL/GenBank/DDBJ databases">
        <title>Enterococcal diversity collection.</title>
        <authorList>
            <person name="Gilmore M.S."/>
            <person name="Schwartzman J."/>
            <person name="Van Tyne D."/>
            <person name="Martin M."/>
            <person name="Earl A.M."/>
            <person name="Manson A.L."/>
            <person name="Straub T."/>
            <person name="Salamzade R."/>
            <person name="Saavedra J."/>
            <person name="Lebreton F."/>
            <person name="Prichula J."/>
            <person name="Schaufler K."/>
            <person name="Gaca A."/>
            <person name="Sgardioli B."/>
            <person name="Wagenaar J."/>
            <person name="Strong T."/>
        </authorList>
    </citation>
    <scope>NUCLEOTIDE SEQUENCE [LARGE SCALE GENOMIC DNA]</scope>
    <source>
        <strain evidence="6 7">669A</strain>
    </source>
</reference>
<dbReference type="InterPro" id="IPR001347">
    <property type="entry name" value="SIS_dom"/>
</dbReference>
<dbReference type="PANTHER" id="PTHR30514">
    <property type="entry name" value="GLUCOKINASE"/>
    <property type="match status" value="1"/>
</dbReference>
<dbReference type="EMBL" id="JAFREM010000001">
    <property type="protein sequence ID" value="MBO1304569.1"/>
    <property type="molecule type" value="Genomic_DNA"/>
</dbReference>
<name>A0ABS3L4L8_9ENTE</name>
<keyword evidence="7" id="KW-1185">Reference proteome</keyword>
<dbReference type="InterPro" id="IPR036388">
    <property type="entry name" value="WH-like_DNA-bd_sf"/>
</dbReference>
<dbReference type="InterPro" id="IPR009057">
    <property type="entry name" value="Homeodomain-like_sf"/>
</dbReference>